<dbReference type="Proteomes" id="UP000315522">
    <property type="component" value="Unassembled WGS sequence"/>
</dbReference>
<protein>
    <submittedName>
        <fullName evidence="3">Non-canonical non-ribosomal peptide synthetase</fullName>
    </submittedName>
</protein>
<keyword evidence="2" id="KW-0597">Phosphoprotein</keyword>
<dbReference type="Pfam" id="PF23562">
    <property type="entry name" value="AMP-binding_C_3"/>
    <property type="match status" value="1"/>
</dbReference>
<evidence type="ECO:0000313" key="4">
    <source>
        <dbReference type="Proteomes" id="UP000315522"/>
    </source>
</evidence>
<keyword evidence="1" id="KW-0596">Phosphopantetheine</keyword>
<dbReference type="EMBL" id="QGML01001270">
    <property type="protein sequence ID" value="TVY89396.1"/>
    <property type="molecule type" value="Genomic_DNA"/>
</dbReference>
<evidence type="ECO:0000256" key="1">
    <source>
        <dbReference type="ARBA" id="ARBA00022450"/>
    </source>
</evidence>
<gene>
    <name evidence="3" type="primary">FUB8_4</name>
    <name evidence="3" type="ORF">LAWI1_G006064</name>
</gene>
<comment type="caution">
    <text evidence="3">The sequence shown here is derived from an EMBL/GenBank/DDBJ whole genome shotgun (WGS) entry which is preliminary data.</text>
</comment>
<name>A0A559M8W0_9HELO</name>
<evidence type="ECO:0000256" key="2">
    <source>
        <dbReference type="ARBA" id="ARBA00022553"/>
    </source>
</evidence>
<reference evidence="3 4" key="1">
    <citation type="submission" date="2018-05" db="EMBL/GenBank/DDBJ databases">
        <title>Genome sequencing and assembly of the regulated plant pathogen Lachnellula willkommii and related sister species for the development of diagnostic species identification markers.</title>
        <authorList>
            <person name="Giroux E."/>
            <person name="Bilodeau G."/>
        </authorList>
    </citation>
    <scope>NUCLEOTIDE SEQUENCE [LARGE SCALE GENOMIC DNA]</scope>
    <source>
        <strain evidence="3 4">CBS 172.35</strain>
    </source>
</reference>
<dbReference type="SUPFAM" id="SSF56801">
    <property type="entry name" value="Acetyl-CoA synthetase-like"/>
    <property type="match status" value="1"/>
</dbReference>
<dbReference type="InterPro" id="IPR051414">
    <property type="entry name" value="Adenylate-forming_Reductase"/>
</dbReference>
<sequence length="349" mass="38384">MFYKYGAIAALKHLSAPEKFIPTAPTGNIAEVWSDKCHWMALPPCHMGGVLGLGAFNICWNMPMMLSPGDRPITPAIAAQISAQDICDAAFMPPAPDLEAIRNLKLVLWVGAPWTSPETASAIQSRVEIQAAHGSSEAGPFVLVVEEQDDYAWMHFHPIMGASFRHASKDLYELVLGKRPEIQEAQFVFQNFPHLTEYRTKDLFSKHPTRDDLWRFRGRTDDIIVLGNGRLIEPALMESSVAAHPKVRAGLLCSDGKSKVGLLVEAVVPPGSAEESAALLEEIWPVVVSSNAVMNVFGRVDKPLILFARKDKPFSRAGKGSVLEPLTLKTYNQELEDMFHAAERDLGGC</sequence>
<dbReference type="Gene3D" id="3.40.50.12780">
    <property type="entry name" value="N-terminal domain of ligase-like"/>
    <property type="match status" value="1"/>
</dbReference>
<dbReference type="PANTHER" id="PTHR43439:SF2">
    <property type="entry name" value="ENZYME, PUTATIVE (JCVI)-RELATED"/>
    <property type="match status" value="1"/>
</dbReference>
<keyword evidence="4" id="KW-1185">Reference proteome</keyword>
<organism evidence="3 4">
    <name type="scientific">Lachnellula willkommii</name>
    <dbReference type="NCBI Taxonomy" id="215461"/>
    <lineage>
        <taxon>Eukaryota</taxon>
        <taxon>Fungi</taxon>
        <taxon>Dikarya</taxon>
        <taxon>Ascomycota</taxon>
        <taxon>Pezizomycotina</taxon>
        <taxon>Leotiomycetes</taxon>
        <taxon>Helotiales</taxon>
        <taxon>Lachnaceae</taxon>
        <taxon>Lachnellula</taxon>
    </lineage>
</organism>
<proteinExistence type="predicted"/>
<evidence type="ECO:0000313" key="3">
    <source>
        <dbReference type="EMBL" id="TVY89396.1"/>
    </source>
</evidence>
<dbReference type="InterPro" id="IPR042099">
    <property type="entry name" value="ANL_N_sf"/>
</dbReference>
<dbReference type="AlphaFoldDB" id="A0A559M8W0"/>
<accession>A0A559M8W0</accession>
<dbReference type="PANTHER" id="PTHR43439">
    <property type="entry name" value="PHENYLACETATE-COENZYME A LIGASE"/>
    <property type="match status" value="1"/>
</dbReference>